<reference evidence="1" key="2">
    <citation type="submission" date="2016-06" db="EMBL/GenBank/DDBJ databases">
        <title>The genome of a short-lived fish provides insights into sex chromosome evolution and the genetic control of aging.</title>
        <authorList>
            <person name="Reichwald K."/>
            <person name="Felder M."/>
            <person name="Petzold A."/>
            <person name="Koch P."/>
            <person name="Groth M."/>
            <person name="Platzer M."/>
        </authorList>
    </citation>
    <scope>NUCLEOTIDE SEQUENCE</scope>
    <source>
        <tissue evidence="1">Brain</tissue>
    </source>
</reference>
<feature type="non-terminal residue" evidence="1">
    <location>
        <position position="98"/>
    </location>
</feature>
<sequence length="98" mass="10653">PFLFFPFPSCSPTPLTDSLTPSFPPYAVSLCSRGASHLKAGCDRQSSALHPGFCGDQAASTPSFFSATDLQAFSNFLLFLKVKMEKDAAEIKCSLWLR</sequence>
<gene>
    <name evidence="1" type="primary">Nfu_g_1_012196</name>
</gene>
<accession>A0A1A8G2V9</accession>
<proteinExistence type="predicted"/>
<name>A0A1A8G2V9_9TELE</name>
<reference evidence="1" key="1">
    <citation type="submission" date="2016-05" db="EMBL/GenBank/DDBJ databases">
        <authorList>
            <person name="Lavstsen T."/>
            <person name="Jespersen J.S."/>
        </authorList>
    </citation>
    <scope>NUCLEOTIDE SEQUENCE</scope>
    <source>
        <tissue evidence="1">Brain</tissue>
    </source>
</reference>
<feature type="non-terminal residue" evidence="1">
    <location>
        <position position="1"/>
    </location>
</feature>
<organism evidence="1">
    <name type="scientific">Nothobranchius korthausae</name>
    <dbReference type="NCBI Taxonomy" id="1143690"/>
    <lineage>
        <taxon>Eukaryota</taxon>
        <taxon>Metazoa</taxon>
        <taxon>Chordata</taxon>
        <taxon>Craniata</taxon>
        <taxon>Vertebrata</taxon>
        <taxon>Euteleostomi</taxon>
        <taxon>Actinopterygii</taxon>
        <taxon>Neopterygii</taxon>
        <taxon>Teleostei</taxon>
        <taxon>Neoteleostei</taxon>
        <taxon>Acanthomorphata</taxon>
        <taxon>Ovalentaria</taxon>
        <taxon>Atherinomorphae</taxon>
        <taxon>Cyprinodontiformes</taxon>
        <taxon>Nothobranchiidae</taxon>
        <taxon>Nothobranchius</taxon>
    </lineage>
</organism>
<dbReference type="AlphaFoldDB" id="A0A1A8G2V9"/>
<evidence type="ECO:0000313" key="1">
    <source>
        <dbReference type="EMBL" id="SBQ65552.1"/>
    </source>
</evidence>
<dbReference type="EMBL" id="HAEB01019025">
    <property type="protein sequence ID" value="SBQ65552.1"/>
    <property type="molecule type" value="Transcribed_RNA"/>
</dbReference>
<protein>
    <submittedName>
        <fullName evidence="1">Uncharacterized protein</fullName>
    </submittedName>
</protein>